<reference evidence="5" key="2">
    <citation type="submission" date="2020-09" db="EMBL/GenBank/DDBJ databases">
        <authorList>
            <person name="Sun Q."/>
            <person name="Ohkuma M."/>
        </authorList>
    </citation>
    <scope>NUCLEOTIDE SEQUENCE</scope>
    <source>
        <strain evidence="5">JCM 3091</strain>
    </source>
</reference>
<evidence type="ECO:0000313" key="6">
    <source>
        <dbReference type="Proteomes" id="UP000662200"/>
    </source>
</evidence>
<dbReference type="Pfam" id="PF00089">
    <property type="entry name" value="Trypsin"/>
    <property type="match status" value="1"/>
</dbReference>
<evidence type="ECO:0000259" key="4">
    <source>
        <dbReference type="PROSITE" id="PS50240"/>
    </source>
</evidence>
<accession>A0A8J3BHK2</accession>
<dbReference type="InterPro" id="IPR050430">
    <property type="entry name" value="Peptidase_S1"/>
</dbReference>
<dbReference type="GO" id="GO:0006508">
    <property type="term" value="P:proteolysis"/>
    <property type="evidence" value="ECO:0007669"/>
    <property type="project" value="InterPro"/>
</dbReference>
<feature type="signal peptide" evidence="3">
    <location>
        <begin position="1"/>
        <end position="23"/>
    </location>
</feature>
<evidence type="ECO:0000256" key="2">
    <source>
        <dbReference type="ARBA" id="ARBA00023157"/>
    </source>
</evidence>
<evidence type="ECO:0000256" key="3">
    <source>
        <dbReference type="SAM" id="SignalP"/>
    </source>
</evidence>
<evidence type="ECO:0000256" key="1">
    <source>
        <dbReference type="ARBA" id="ARBA00007664"/>
    </source>
</evidence>
<proteinExistence type="inferred from homology"/>
<dbReference type="PANTHER" id="PTHR24276">
    <property type="entry name" value="POLYSERASE-RELATED"/>
    <property type="match status" value="1"/>
</dbReference>
<sequence>MLGKAMAVSVALALALSAAPAPAAPPERIVGGAEVGDDVRFGAALLWTGVDRVRCTASVIGAGWLLTARHCLPGVVPGAAGTWPIIARVGHPEHARGEVIVVEKAVELAKKGDGRTVGDLALLKLTRPITDPSPVPLADAVPTAGPGAVYGYGYVCAEPDCPLAARLKTATVNYVGPHGYDYEGNAGALAVSKGNGHPTNGDSGGPLFLGGKVVGVASQGKNPAMYSPVPPHRAWIRSTTGI</sequence>
<dbReference type="InterPro" id="IPR043504">
    <property type="entry name" value="Peptidase_S1_PA_chymotrypsin"/>
</dbReference>
<comment type="caution">
    <text evidence="5">The sequence shown here is derived from an EMBL/GenBank/DDBJ whole genome shotgun (WGS) entry which is preliminary data.</text>
</comment>
<keyword evidence="2" id="KW-1015">Disulfide bond</keyword>
<dbReference type="EMBL" id="BMQC01000003">
    <property type="protein sequence ID" value="GGK22109.1"/>
    <property type="molecule type" value="Genomic_DNA"/>
</dbReference>
<feature type="chain" id="PRO_5035240494" evidence="3">
    <location>
        <begin position="24"/>
        <end position="242"/>
    </location>
</feature>
<dbReference type="InterPro" id="IPR001254">
    <property type="entry name" value="Trypsin_dom"/>
</dbReference>
<comment type="similarity">
    <text evidence="1">Belongs to the peptidase S1 family.</text>
</comment>
<dbReference type="InterPro" id="IPR001314">
    <property type="entry name" value="Peptidase_S1A"/>
</dbReference>
<dbReference type="SUPFAM" id="SSF50494">
    <property type="entry name" value="Trypsin-like serine proteases"/>
    <property type="match status" value="1"/>
</dbReference>
<name>A0A8J3BHK2_9ACTN</name>
<dbReference type="PROSITE" id="PS50240">
    <property type="entry name" value="TRYPSIN_DOM"/>
    <property type="match status" value="1"/>
</dbReference>
<dbReference type="AlphaFoldDB" id="A0A8J3BHK2"/>
<keyword evidence="6" id="KW-1185">Reference proteome</keyword>
<evidence type="ECO:0000313" key="5">
    <source>
        <dbReference type="EMBL" id="GGK22109.1"/>
    </source>
</evidence>
<dbReference type="RefSeq" id="WP_189113291.1">
    <property type="nucleotide sequence ID" value="NZ_BMQC01000003.1"/>
</dbReference>
<dbReference type="PRINTS" id="PR00722">
    <property type="entry name" value="CHYMOTRYPSIN"/>
</dbReference>
<dbReference type="Proteomes" id="UP000662200">
    <property type="component" value="Unassembled WGS sequence"/>
</dbReference>
<organism evidence="5 6">
    <name type="scientific">Pilimelia terevasa</name>
    <dbReference type="NCBI Taxonomy" id="53372"/>
    <lineage>
        <taxon>Bacteria</taxon>
        <taxon>Bacillati</taxon>
        <taxon>Actinomycetota</taxon>
        <taxon>Actinomycetes</taxon>
        <taxon>Micromonosporales</taxon>
        <taxon>Micromonosporaceae</taxon>
        <taxon>Pilimelia</taxon>
    </lineage>
</organism>
<protein>
    <submittedName>
        <fullName evidence="5">Trypsin</fullName>
    </submittedName>
</protein>
<keyword evidence="3" id="KW-0732">Signal</keyword>
<dbReference type="PANTHER" id="PTHR24276:SF91">
    <property type="entry name" value="AT26814P-RELATED"/>
    <property type="match status" value="1"/>
</dbReference>
<dbReference type="SMART" id="SM00020">
    <property type="entry name" value="Tryp_SPc"/>
    <property type="match status" value="1"/>
</dbReference>
<gene>
    <name evidence="5" type="ORF">GCM10010124_13240</name>
</gene>
<dbReference type="Gene3D" id="2.40.10.10">
    <property type="entry name" value="Trypsin-like serine proteases"/>
    <property type="match status" value="1"/>
</dbReference>
<dbReference type="GO" id="GO:0004252">
    <property type="term" value="F:serine-type endopeptidase activity"/>
    <property type="evidence" value="ECO:0007669"/>
    <property type="project" value="InterPro"/>
</dbReference>
<dbReference type="InterPro" id="IPR009003">
    <property type="entry name" value="Peptidase_S1_PA"/>
</dbReference>
<feature type="domain" description="Peptidase S1" evidence="4">
    <location>
        <begin position="29"/>
        <end position="241"/>
    </location>
</feature>
<reference evidence="5" key="1">
    <citation type="journal article" date="2014" name="Int. J. Syst. Evol. Microbiol.">
        <title>Complete genome sequence of Corynebacterium casei LMG S-19264T (=DSM 44701T), isolated from a smear-ripened cheese.</title>
        <authorList>
            <consortium name="US DOE Joint Genome Institute (JGI-PGF)"/>
            <person name="Walter F."/>
            <person name="Albersmeier A."/>
            <person name="Kalinowski J."/>
            <person name="Ruckert C."/>
        </authorList>
    </citation>
    <scope>NUCLEOTIDE SEQUENCE</scope>
    <source>
        <strain evidence="5">JCM 3091</strain>
    </source>
</reference>